<evidence type="ECO:0000313" key="9">
    <source>
        <dbReference type="Proteomes" id="UP001303046"/>
    </source>
</evidence>
<organism evidence="8 9">
    <name type="scientific">Necator americanus</name>
    <name type="common">Human hookworm</name>
    <dbReference type="NCBI Taxonomy" id="51031"/>
    <lineage>
        <taxon>Eukaryota</taxon>
        <taxon>Metazoa</taxon>
        <taxon>Ecdysozoa</taxon>
        <taxon>Nematoda</taxon>
        <taxon>Chromadorea</taxon>
        <taxon>Rhabditida</taxon>
        <taxon>Rhabditina</taxon>
        <taxon>Rhabditomorpha</taxon>
        <taxon>Strongyloidea</taxon>
        <taxon>Ancylostomatidae</taxon>
        <taxon>Bunostominae</taxon>
        <taxon>Necator</taxon>
    </lineage>
</organism>
<dbReference type="SMART" id="SM00252">
    <property type="entry name" value="SH2"/>
    <property type="match status" value="1"/>
</dbReference>
<dbReference type="SUPFAM" id="SSF48350">
    <property type="entry name" value="GTPase activation domain, GAP"/>
    <property type="match status" value="1"/>
</dbReference>
<dbReference type="PROSITE" id="PS50001">
    <property type="entry name" value="SH2"/>
    <property type="match status" value="1"/>
</dbReference>
<keyword evidence="2" id="KW-0479">Metal-binding</keyword>
<dbReference type="PROSITE" id="PS50081">
    <property type="entry name" value="ZF_DAG_PE_2"/>
    <property type="match status" value="1"/>
</dbReference>
<feature type="domain" description="Rho-GAP" evidence="7">
    <location>
        <begin position="229"/>
        <end position="413"/>
    </location>
</feature>
<dbReference type="InterPro" id="IPR000198">
    <property type="entry name" value="RhoGAP_dom"/>
</dbReference>
<dbReference type="SMART" id="SM00109">
    <property type="entry name" value="C1"/>
    <property type="match status" value="1"/>
</dbReference>
<dbReference type="PROSITE" id="PS00479">
    <property type="entry name" value="ZF_DAG_PE_1"/>
    <property type="match status" value="1"/>
</dbReference>
<keyword evidence="4" id="KW-0727">SH2 domain</keyword>
<dbReference type="InterPro" id="IPR036860">
    <property type="entry name" value="SH2_dom_sf"/>
</dbReference>
<evidence type="ECO:0000256" key="4">
    <source>
        <dbReference type="PROSITE-ProRule" id="PRU00191"/>
    </source>
</evidence>
<evidence type="ECO:0000313" key="8">
    <source>
        <dbReference type="EMBL" id="KAK6745439.1"/>
    </source>
</evidence>
<protein>
    <recommendedName>
        <fullName evidence="10">RhoGAP domain protein</fullName>
    </recommendedName>
</protein>
<dbReference type="PANTHER" id="PTHR46075">
    <property type="entry name" value="CHIMERIN FAMILY MEMBER"/>
    <property type="match status" value="1"/>
</dbReference>
<dbReference type="Gene3D" id="1.10.555.10">
    <property type="entry name" value="Rho GTPase activation protein"/>
    <property type="match status" value="1"/>
</dbReference>
<name>A0ABR1D4K0_NECAM</name>
<dbReference type="InterPro" id="IPR000980">
    <property type="entry name" value="SH2"/>
</dbReference>
<keyword evidence="9" id="KW-1185">Reference proteome</keyword>
<dbReference type="InterPro" id="IPR020454">
    <property type="entry name" value="DAG/PE-bd"/>
</dbReference>
<dbReference type="SUPFAM" id="SSF57889">
    <property type="entry name" value="Cysteine-rich domain"/>
    <property type="match status" value="1"/>
</dbReference>
<dbReference type="Pfam" id="PF00130">
    <property type="entry name" value="C1_1"/>
    <property type="match status" value="1"/>
</dbReference>
<proteinExistence type="predicted"/>
<evidence type="ECO:0000259" key="5">
    <source>
        <dbReference type="PROSITE" id="PS50001"/>
    </source>
</evidence>
<dbReference type="InterPro" id="IPR051854">
    <property type="entry name" value="Rho-type_GAP"/>
</dbReference>
<evidence type="ECO:0008006" key="10">
    <source>
        <dbReference type="Google" id="ProtNLM"/>
    </source>
</evidence>
<evidence type="ECO:0000256" key="1">
    <source>
        <dbReference type="ARBA" id="ARBA00022468"/>
    </source>
</evidence>
<accession>A0ABR1D4K0</accession>
<dbReference type="EMBL" id="JAVFWL010000003">
    <property type="protein sequence ID" value="KAK6745439.1"/>
    <property type="molecule type" value="Genomic_DNA"/>
</dbReference>
<dbReference type="Gene3D" id="3.30.60.20">
    <property type="match status" value="1"/>
</dbReference>
<evidence type="ECO:0000259" key="6">
    <source>
        <dbReference type="PROSITE" id="PS50081"/>
    </source>
</evidence>
<sequence>MDDDGSGTGGSLGGLGYWKQNLYLLQERAPKPVPVLCNRIIENRPPQYGDEFHGLIDRVEADRMLMEVGEGAFLVRESRRSQDAFTLCMMFDGRVLNYKLYYDGTHYVGEKRFETMELLVADGLISMFMDKHASDYIKRMADEAIYEHSPYMQYTKTAERKPVARSHSFTQHTFKMPHYCDYCRNFMWGLVQQGVRCEDCGFAAHKRCSEHTLPDCRPEARYVKRMFAVDLTTLCLAHSTPIPPVVTKCIQEVEARGLNVEGIYRVSGSHDHMEKLKRQFDSQQAVDLNQVDDIHTVCGLLKLYLRLLPQQLVPFSVYKALLAAFANARSVHEKTRACRKALEELSEANAVTLNALLIHLRKVAEHSAQNKMSVENISTIFSPTLFCTGATPSLPQQQHMLLHFMIRTPRIVPYVLIGGTVTYAFIYTCNLHFSNACRATSDSSNSTNL</sequence>
<keyword evidence="3" id="KW-0862">Zinc</keyword>
<evidence type="ECO:0000256" key="3">
    <source>
        <dbReference type="ARBA" id="ARBA00022833"/>
    </source>
</evidence>
<dbReference type="Proteomes" id="UP001303046">
    <property type="component" value="Unassembled WGS sequence"/>
</dbReference>
<dbReference type="Pfam" id="PF00620">
    <property type="entry name" value="RhoGAP"/>
    <property type="match status" value="1"/>
</dbReference>
<comment type="caution">
    <text evidence="8">The sequence shown here is derived from an EMBL/GenBank/DDBJ whole genome shotgun (WGS) entry which is preliminary data.</text>
</comment>
<dbReference type="InterPro" id="IPR008936">
    <property type="entry name" value="Rho_GTPase_activation_prot"/>
</dbReference>
<dbReference type="Pfam" id="PF00017">
    <property type="entry name" value="SH2"/>
    <property type="match status" value="1"/>
</dbReference>
<gene>
    <name evidence="8" type="primary">Necator_chrIII.g12661</name>
    <name evidence="8" type="ORF">RB195_011894</name>
</gene>
<dbReference type="PROSITE" id="PS50238">
    <property type="entry name" value="RHOGAP"/>
    <property type="match status" value="1"/>
</dbReference>
<dbReference type="SUPFAM" id="SSF55550">
    <property type="entry name" value="SH2 domain"/>
    <property type="match status" value="1"/>
</dbReference>
<evidence type="ECO:0000256" key="2">
    <source>
        <dbReference type="ARBA" id="ARBA00022723"/>
    </source>
</evidence>
<dbReference type="CDD" id="cd00159">
    <property type="entry name" value="RhoGAP"/>
    <property type="match status" value="1"/>
</dbReference>
<feature type="domain" description="Phorbol-ester/DAG-type" evidence="6">
    <location>
        <begin position="166"/>
        <end position="216"/>
    </location>
</feature>
<dbReference type="PANTHER" id="PTHR46075:SF2">
    <property type="entry name" value="RHO GTPASE ACTIVATING PROTEIN AT 5A, ISOFORM A"/>
    <property type="match status" value="1"/>
</dbReference>
<dbReference type="Gene3D" id="3.30.505.10">
    <property type="entry name" value="SH2 domain"/>
    <property type="match status" value="1"/>
</dbReference>
<dbReference type="InterPro" id="IPR002219">
    <property type="entry name" value="PKC_DAG/PE"/>
</dbReference>
<evidence type="ECO:0000259" key="7">
    <source>
        <dbReference type="PROSITE" id="PS50238"/>
    </source>
</evidence>
<keyword evidence="1" id="KW-0343">GTPase activation</keyword>
<dbReference type="InterPro" id="IPR046349">
    <property type="entry name" value="C1-like_sf"/>
</dbReference>
<reference evidence="8 9" key="1">
    <citation type="submission" date="2023-08" db="EMBL/GenBank/DDBJ databases">
        <title>A Necator americanus chromosomal reference genome.</title>
        <authorList>
            <person name="Ilik V."/>
            <person name="Petrzelkova K.J."/>
            <person name="Pardy F."/>
            <person name="Fuh T."/>
            <person name="Niatou-Singa F.S."/>
            <person name="Gouil Q."/>
            <person name="Baker L."/>
            <person name="Ritchie M.E."/>
            <person name="Jex A.R."/>
            <person name="Gazzola D."/>
            <person name="Li H."/>
            <person name="Toshio Fujiwara R."/>
            <person name="Zhan B."/>
            <person name="Aroian R.V."/>
            <person name="Pafco B."/>
            <person name="Schwarz E.M."/>
        </authorList>
    </citation>
    <scope>NUCLEOTIDE SEQUENCE [LARGE SCALE GENOMIC DNA]</scope>
    <source>
        <strain evidence="8 9">Aroian</strain>
        <tissue evidence="8">Whole animal</tissue>
    </source>
</reference>
<dbReference type="PRINTS" id="PR00008">
    <property type="entry name" value="DAGPEDOMAIN"/>
</dbReference>
<dbReference type="SMART" id="SM00324">
    <property type="entry name" value="RhoGAP"/>
    <property type="match status" value="1"/>
</dbReference>
<feature type="domain" description="SH2" evidence="5">
    <location>
        <begin position="51"/>
        <end position="120"/>
    </location>
</feature>
<dbReference type="CDD" id="cd20806">
    <property type="entry name" value="C1_CHN"/>
    <property type="match status" value="1"/>
</dbReference>